<protein>
    <recommendedName>
        <fullName evidence="3">DUF169 domain-containing protein</fullName>
    </recommendedName>
</protein>
<evidence type="ECO:0000313" key="2">
    <source>
        <dbReference type="Proteomes" id="UP000000391"/>
    </source>
</evidence>
<keyword evidence="2" id="KW-1185">Reference proteome</keyword>
<dbReference type="RefSeq" id="WP_013195475.1">
    <property type="nucleotide sequence ID" value="NC_014253.1"/>
</dbReference>
<dbReference type="Pfam" id="PF02596">
    <property type="entry name" value="DUF169"/>
    <property type="match status" value="1"/>
</dbReference>
<dbReference type="Proteomes" id="UP000000391">
    <property type="component" value="Chromosome"/>
</dbReference>
<dbReference type="EMBL" id="CP002069">
    <property type="protein sequence ID" value="ADI74910.1"/>
    <property type="molecule type" value="Genomic_DNA"/>
</dbReference>
<organism evidence="1 2">
    <name type="scientific">Methanohalobium evestigatum (strain ATCC BAA-1072 / DSM 3721 / NBRC 107634 / OCM 161 / Z-7303)</name>
    <dbReference type="NCBI Taxonomy" id="644295"/>
    <lineage>
        <taxon>Archaea</taxon>
        <taxon>Methanobacteriati</taxon>
        <taxon>Methanobacteriota</taxon>
        <taxon>Stenosarchaea group</taxon>
        <taxon>Methanomicrobia</taxon>
        <taxon>Methanosarcinales</taxon>
        <taxon>Methanosarcinaceae</taxon>
        <taxon>Methanohalobium</taxon>
    </lineage>
</organism>
<dbReference type="PANTHER" id="PTHR37954:SF3">
    <property type="entry name" value="DUF169 DOMAIN-CONTAINING PROTEIN"/>
    <property type="match status" value="1"/>
</dbReference>
<proteinExistence type="predicted"/>
<evidence type="ECO:0000313" key="1">
    <source>
        <dbReference type="EMBL" id="ADI74910.1"/>
    </source>
</evidence>
<dbReference type="PANTHER" id="PTHR37954">
    <property type="entry name" value="BLL4979 PROTEIN"/>
    <property type="match status" value="1"/>
</dbReference>
<dbReference type="GeneID" id="9347744"/>
<evidence type="ECO:0008006" key="3">
    <source>
        <dbReference type="Google" id="ProtNLM"/>
    </source>
</evidence>
<reference evidence="1 2" key="1">
    <citation type="submission" date="2010-06" db="EMBL/GenBank/DDBJ databases">
        <title>Complete sequence chromosome of Methanohalobium evestigatum Z-7303.</title>
        <authorList>
            <consortium name="US DOE Joint Genome Institute"/>
            <person name="Lucas S."/>
            <person name="Copeland A."/>
            <person name="Lapidus A."/>
            <person name="Cheng J.-F."/>
            <person name="Bruce D."/>
            <person name="Goodwin L."/>
            <person name="Pitluck S."/>
            <person name="Saunders E."/>
            <person name="Detter J.C."/>
            <person name="Han C."/>
            <person name="Tapia R."/>
            <person name="Land M."/>
            <person name="Hauser L."/>
            <person name="Kyrpides N."/>
            <person name="Mikhailova N."/>
            <person name="Sieprawska-Lupa M."/>
            <person name="Whitman W.B."/>
            <person name="Anderson I."/>
            <person name="Woyke T."/>
        </authorList>
    </citation>
    <scope>NUCLEOTIDE SEQUENCE [LARGE SCALE GENOMIC DNA]</scope>
    <source>
        <strain evidence="2">ATCC BAA-1072 / DSM 3721 / NBRC 107634 / OCM 161 / Z-7303</strain>
    </source>
</reference>
<gene>
    <name evidence="1" type="ordered locus">Metev_2083</name>
</gene>
<sequence>MDIDNIRKIGSDLKKVYKLKTSPVAVKLVSSTQEIPEGIERIQEPTRHCQMIDNVRQTGTSFYTLVEDQKCKGGAAVMGLREMDGKLAKGEVYYKLGAFETSNAARRTMQKVPRVPADSVKAVIYEPLEKAEFIPDVVVLIGTPKQMMQISQSLLYKQGGRINADFAGKQSLCADGVAEPYMSGQVCVTVGCGGSRKHTQINEDEMAIGIPLEQLEDLADSAEKMFGK</sequence>
<dbReference type="AlphaFoldDB" id="D7EBR8"/>
<dbReference type="InterPro" id="IPR003748">
    <property type="entry name" value="DUF169"/>
</dbReference>
<dbReference type="KEGG" id="mev:Metev_2083"/>
<dbReference type="STRING" id="644295.Metev_2083"/>
<name>D7EBR8_METEZ</name>
<dbReference type="OrthoDB" id="89232at2157"/>
<dbReference type="HOGENOM" id="CLU_074324_1_0_2"/>
<accession>D7EBR8</accession>